<keyword evidence="1" id="KW-0472">Membrane</keyword>
<dbReference type="Proteomes" id="UP001286313">
    <property type="component" value="Unassembled WGS sequence"/>
</dbReference>
<organism evidence="2 3">
    <name type="scientific">Petrolisthes cinctipes</name>
    <name type="common">Flat porcelain crab</name>
    <dbReference type="NCBI Taxonomy" id="88211"/>
    <lineage>
        <taxon>Eukaryota</taxon>
        <taxon>Metazoa</taxon>
        <taxon>Ecdysozoa</taxon>
        <taxon>Arthropoda</taxon>
        <taxon>Crustacea</taxon>
        <taxon>Multicrustacea</taxon>
        <taxon>Malacostraca</taxon>
        <taxon>Eumalacostraca</taxon>
        <taxon>Eucarida</taxon>
        <taxon>Decapoda</taxon>
        <taxon>Pleocyemata</taxon>
        <taxon>Anomura</taxon>
        <taxon>Galatheoidea</taxon>
        <taxon>Porcellanidae</taxon>
        <taxon>Petrolisthes</taxon>
    </lineage>
</organism>
<keyword evidence="1" id="KW-0812">Transmembrane</keyword>
<protein>
    <submittedName>
        <fullName evidence="2">Uncharacterized protein</fullName>
    </submittedName>
</protein>
<evidence type="ECO:0000256" key="1">
    <source>
        <dbReference type="SAM" id="Phobius"/>
    </source>
</evidence>
<dbReference type="EMBL" id="JAWQEG010001216">
    <property type="protein sequence ID" value="KAK3881467.1"/>
    <property type="molecule type" value="Genomic_DNA"/>
</dbReference>
<gene>
    <name evidence="2" type="ORF">Pcinc_014123</name>
</gene>
<keyword evidence="3" id="KW-1185">Reference proteome</keyword>
<evidence type="ECO:0000313" key="3">
    <source>
        <dbReference type="Proteomes" id="UP001286313"/>
    </source>
</evidence>
<evidence type="ECO:0000313" key="2">
    <source>
        <dbReference type="EMBL" id="KAK3881467.1"/>
    </source>
</evidence>
<feature type="transmembrane region" description="Helical" evidence="1">
    <location>
        <begin position="34"/>
        <end position="54"/>
    </location>
</feature>
<dbReference type="AlphaFoldDB" id="A0AAE1KS43"/>
<name>A0AAE1KS43_PETCI</name>
<comment type="caution">
    <text evidence="2">The sequence shown here is derived from an EMBL/GenBank/DDBJ whole genome shotgun (WGS) entry which is preliminary data.</text>
</comment>
<feature type="transmembrane region" description="Helical" evidence="1">
    <location>
        <begin position="60"/>
        <end position="80"/>
    </location>
</feature>
<keyword evidence="1" id="KW-1133">Transmembrane helix</keyword>
<accession>A0AAE1KS43</accession>
<reference evidence="2" key="1">
    <citation type="submission" date="2023-10" db="EMBL/GenBank/DDBJ databases">
        <title>Genome assemblies of two species of porcelain crab, Petrolisthes cinctipes and Petrolisthes manimaculis (Anomura: Porcellanidae).</title>
        <authorList>
            <person name="Angst P."/>
        </authorList>
    </citation>
    <scope>NUCLEOTIDE SEQUENCE</scope>
    <source>
        <strain evidence="2">PB745_01</strain>
        <tissue evidence="2">Gill</tissue>
    </source>
</reference>
<proteinExistence type="predicted"/>
<sequence>MGGSRRMLGVVTSVQFGARTGLVQSAMGHRWTKMGLVLVLTTAWVLVLLVPLVSLLVPCLVMVVALCLLLVLCLVLVVALRPLLLWSHPMVVQMLLRMLALRGDLLPSNK</sequence>